<proteinExistence type="predicted"/>
<dbReference type="Proteomes" id="UP000195766">
    <property type="component" value="Unassembled WGS sequence"/>
</dbReference>
<reference evidence="1 2" key="1">
    <citation type="submission" date="2017-02" db="EMBL/GenBank/DDBJ databases">
        <authorList>
            <person name="Peterson S.W."/>
        </authorList>
    </citation>
    <scope>NUCLEOTIDE SEQUENCE [LARGE SCALE GENOMIC DNA]</scope>
    <source>
        <strain evidence="1 2">3F5N</strain>
    </source>
</reference>
<evidence type="ECO:0000313" key="2">
    <source>
        <dbReference type="Proteomes" id="UP000195766"/>
    </source>
</evidence>
<accession>A0A1R4GKV0</accession>
<organism evidence="1 2">
    <name type="scientific">Brevundimonas diminuta 3F5N</name>
    <dbReference type="NCBI Taxonomy" id="1255603"/>
    <lineage>
        <taxon>Bacteria</taxon>
        <taxon>Pseudomonadati</taxon>
        <taxon>Pseudomonadota</taxon>
        <taxon>Alphaproteobacteria</taxon>
        <taxon>Caulobacterales</taxon>
        <taxon>Caulobacteraceae</taxon>
        <taxon>Brevundimonas</taxon>
    </lineage>
</organism>
<dbReference type="EMBL" id="FUIE01000079">
    <property type="protein sequence ID" value="SJM68713.1"/>
    <property type="molecule type" value="Genomic_DNA"/>
</dbReference>
<gene>
    <name evidence="1" type="ORF">FM111_13535</name>
</gene>
<dbReference type="OrthoDB" id="7199621at2"/>
<dbReference type="AlphaFoldDB" id="A0A1R4GKV0"/>
<name>A0A1R4GKV0_BREDI</name>
<sequence>MTQLTPEQTAAFERALSHLSPADRARVDELKDAAARAAAEVAPHWDFELAARTVDGLLGAEANDDQRRGLIAAWALELPGRIAAERLPQAVLAGYPSYIDRLAAYLDSGADPYDPDFWAKDVRVALALSVPGSKTQMLDLSSPVGPGLVVRHMLGGRGPRPLIAWVQAGGWRPWLETHTEARDLSDFNEAGWERNWAAAAALLQTRPELAGVIGSSWFFDPPLETISSRLTYLRTTPTSHGAFMIHQGGGEIHDERASASSPTRRAMIETGEYSACSWLLCWPRKPLIRWAQARGLLQP</sequence>
<evidence type="ECO:0000313" key="1">
    <source>
        <dbReference type="EMBL" id="SJM68713.1"/>
    </source>
</evidence>
<protein>
    <submittedName>
        <fullName evidence="1">Uncharacterized protein</fullName>
    </submittedName>
</protein>
<dbReference type="RefSeq" id="WP_087141496.1">
    <property type="nucleotide sequence ID" value="NZ_FUIE01000079.1"/>
</dbReference>